<feature type="region of interest" description="Disordered" evidence="1">
    <location>
        <begin position="687"/>
        <end position="707"/>
    </location>
</feature>
<feature type="region of interest" description="Disordered" evidence="1">
    <location>
        <begin position="62"/>
        <end position="85"/>
    </location>
</feature>
<accession>A0AA39WPT8</accession>
<evidence type="ECO:0000313" key="3">
    <source>
        <dbReference type="Proteomes" id="UP001175000"/>
    </source>
</evidence>
<dbReference type="InterPro" id="IPR052973">
    <property type="entry name" value="Fungal_sec-metab_reg_TF"/>
</dbReference>
<dbReference type="AlphaFoldDB" id="A0AA39WPT8"/>
<proteinExistence type="predicted"/>
<gene>
    <name evidence="2" type="ORF">B0T14DRAFT_207330</name>
</gene>
<sequence length="707" mass="79067">MFNTGFDRGTAGFPSPTVCPRTDGLPVCNHTWTTGLPPAVSMGDFRQQNALGRCYLPAAPAGHPQSPFPPSPLNSSGVSTNSSPFPKTPADSAFAYYGYGPFLRRNQGGQAPSAVTMEQARAADFHFQPVNAVPSPDTARVFSSRTLSSPPPHDNAEIKFRATSPPDSGERWSAATNDQTEPSFREPQSQGQAGPQAGPTGKDAKLGQELARNDTTPRVAEGPPKPRPKIRTPRPLDPDTKTRICETRRMGACLRCHNQRAKCEPNKDDPGNPLAPCTTCQGVKKGTKKTIHNLPCFRYKLTEILLYRCGGLGYTKRFTHEELVDIEGIGEQHVVYMTSDFAKTAIKLEVRLFQPSPDDILVRRFLDDDGVPREVPLPPYCLASIKKTSEEFDKYIQERALNGLLEAAENVDVPVIIRRTFEMIAKYCDALTETVTVKRKQGQEIRPNDQKELLLEAVRLWFAIRHGIGTSTLSGEGSEGLEPIHVQASAFPKGTAPNMPRMIVAQFDSIRHVRIYKRLFPKVLKLLEKVLTSKNMGAWFTAYLVTFLFLDLVGSASEDRHRWAHANSGGKPLESRYGTSHLAGFVEDLHWAGVVILMHWHYFKRVDLLDMKEWESPGKTALKWLNPEEVNFVKHTVLDLRLELDEIPTTPGEGCWDNSMFWVSQMFRSTSPSDYKWAPPEIFAREKPSVGRDTPHLSCRRRKPKRR</sequence>
<evidence type="ECO:0000313" key="2">
    <source>
        <dbReference type="EMBL" id="KAK0619374.1"/>
    </source>
</evidence>
<name>A0AA39WPT8_9PEZI</name>
<feature type="compositionally biased region" description="Polar residues" evidence="1">
    <location>
        <begin position="73"/>
        <end position="85"/>
    </location>
</feature>
<evidence type="ECO:0000256" key="1">
    <source>
        <dbReference type="SAM" id="MobiDB-lite"/>
    </source>
</evidence>
<dbReference type="PANTHER" id="PTHR35392">
    <property type="entry name" value="ZN(II)2CYS6 TRANSCRIPTION FACTOR (EUROFUNG)-RELATED-RELATED"/>
    <property type="match status" value="1"/>
</dbReference>
<protein>
    <recommendedName>
        <fullName evidence="4">Zn(2)-C6 fungal-type domain-containing protein</fullName>
    </recommendedName>
</protein>
<feature type="compositionally biased region" description="Basic residues" evidence="1">
    <location>
        <begin position="698"/>
        <end position="707"/>
    </location>
</feature>
<reference evidence="2" key="1">
    <citation type="submission" date="2023-06" db="EMBL/GenBank/DDBJ databases">
        <title>Genome-scale phylogeny and comparative genomics of the fungal order Sordariales.</title>
        <authorList>
            <consortium name="Lawrence Berkeley National Laboratory"/>
            <person name="Hensen N."/>
            <person name="Bonometti L."/>
            <person name="Westerberg I."/>
            <person name="Brannstrom I.O."/>
            <person name="Guillou S."/>
            <person name="Cros-Aarteil S."/>
            <person name="Calhoun S."/>
            <person name="Haridas S."/>
            <person name="Kuo A."/>
            <person name="Mondo S."/>
            <person name="Pangilinan J."/>
            <person name="Riley R."/>
            <person name="Labutti K."/>
            <person name="Andreopoulos B."/>
            <person name="Lipzen A."/>
            <person name="Chen C."/>
            <person name="Yanf M."/>
            <person name="Daum C."/>
            <person name="Ng V."/>
            <person name="Clum A."/>
            <person name="Steindorff A."/>
            <person name="Ohm R."/>
            <person name="Martin F."/>
            <person name="Silar P."/>
            <person name="Natvig D."/>
            <person name="Lalanne C."/>
            <person name="Gautier V."/>
            <person name="Ament-Velasquez S.L."/>
            <person name="Kruys A."/>
            <person name="Hutchinson M.I."/>
            <person name="Powell A.J."/>
            <person name="Barry K."/>
            <person name="Miller A.N."/>
            <person name="Grigoriev I.V."/>
            <person name="Debuchy R."/>
            <person name="Gladieux P."/>
            <person name="Thoren M.H."/>
            <person name="Johannesson H."/>
        </authorList>
    </citation>
    <scope>NUCLEOTIDE SEQUENCE</scope>
    <source>
        <strain evidence="2">CBS 606.72</strain>
    </source>
</reference>
<dbReference type="Proteomes" id="UP001175000">
    <property type="component" value="Unassembled WGS sequence"/>
</dbReference>
<keyword evidence="3" id="KW-1185">Reference proteome</keyword>
<dbReference type="PANTHER" id="PTHR35392:SF3">
    <property type="entry name" value="ZN(2)-C6 FUNGAL-TYPE DOMAIN-CONTAINING PROTEIN"/>
    <property type="match status" value="1"/>
</dbReference>
<feature type="region of interest" description="Disordered" evidence="1">
    <location>
        <begin position="128"/>
        <end position="241"/>
    </location>
</feature>
<dbReference type="EMBL" id="JAULSU010000004">
    <property type="protein sequence ID" value="KAK0619374.1"/>
    <property type="molecule type" value="Genomic_DNA"/>
</dbReference>
<comment type="caution">
    <text evidence="2">The sequence shown here is derived from an EMBL/GenBank/DDBJ whole genome shotgun (WGS) entry which is preliminary data.</text>
</comment>
<evidence type="ECO:0008006" key="4">
    <source>
        <dbReference type="Google" id="ProtNLM"/>
    </source>
</evidence>
<feature type="compositionally biased region" description="Low complexity" evidence="1">
    <location>
        <begin position="187"/>
        <end position="201"/>
    </location>
</feature>
<organism evidence="2 3">
    <name type="scientific">Immersiella caudata</name>
    <dbReference type="NCBI Taxonomy" id="314043"/>
    <lineage>
        <taxon>Eukaryota</taxon>
        <taxon>Fungi</taxon>
        <taxon>Dikarya</taxon>
        <taxon>Ascomycota</taxon>
        <taxon>Pezizomycotina</taxon>
        <taxon>Sordariomycetes</taxon>
        <taxon>Sordariomycetidae</taxon>
        <taxon>Sordariales</taxon>
        <taxon>Lasiosphaeriaceae</taxon>
        <taxon>Immersiella</taxon>
    </lineage>
</organism>